<dbReference type="SUPFAM" id="SSF48264">
    <property type="entry name" value="Cytochrome P450"/>
    <property type="match status" value="1"/>
</dbReference>
<gene>
    <name evidence="3" type="primary">thcB_2</name>
    <name evidence="3" type="ORF">PTE30175_05585</name>
</gene>
<comment type="similarity">
    <text evidence="1 2">Belongs to the cytochrome P450 family.</text>
</comment>
<keyword evidence="2" id="KW-0408">Iron</keyword>
<dbReference type="InterPro" id="IPR001128">
    <property type="entry name" value="Cyt_P450"/>
</dbReference>
<dbReference type="Proteomes" id="UP000414233">
    <property type="component" value="Unassembled WGS sequence"/>
</dbReference>
<keyword evidence="2" id="KW-0503">Monooxygenase</keyword>
<dbReference type="PANTHER" id="PTHR46696:SF6">
    <property type="entry name" value="P450, PUTATIVE (EUROFUNG)-RELATED"/>
    <property type="match status" value="1"/>
</dbReference>
<evidence type="ECO:0000313" key="3">
    <source>
        <dbReference type="EMBL" id="VVE59673.1"/>
    </source>
</evidence>
<keyword evidence="2 3" id="KW-0560">Oxidoreductase</keyword>
<dbReference type="InterPro" id="IPR036396">
    <property type="entry name" value="Cyt_P450_sf"/>
</dbReference>
<dbReference type="OrthoDB" id="544091at2"/>
<dbReference type="Gene3D" id="1.10.630.10">
    <property type="entry name" value="Cytochrome P450"/>
    <property type="match status" value="1"/>
</dbReference>
<dbReference type="PANTHER" id="PTHR46696">
    <property type="entry name" value="P450, PUTATIVE (EUROFUNG)-RELATED"/>
    <property type="match status" value="1"/>
</dbReference>
<evidence type="ECO:0000313" key="4">
    <source>
        <dbReference type="Proteomes" id="UP000414233"/>
    </source>
</evidence>
<reference evidence="3 4" key="1">
    <citation type="submission" date="2019-08" db="EMBL/GenBank/DDBJ databases">
        <authorList>
            <person name="Peeters C."/>
        </authorList>
    </citation>
    <scope>NUCLEOTIDE SEQUENCE [LARGE SCALE GENOMIC DNA]</scope>
    <source>
        <strain evidence="3 4">LMG 30175</strain>
    </source>
</reference>
<dbReference type="PRINTS" id="PR00385">
    <property type="entry name" value="P450"/>
</dbReference>
<proteinExistence type="inferred from homology"/>
<protein>
    <submittedName>
        <fullName evidence="3">Cytochrome P450 116</fullName>
        <ecNumber evidence="3">1.14.-.-</ecNumber>
    </submittedName>
</protein>
<dbReference type="AlphaFoldDB" id="A0A5E4ZHJ2"/>
<dbReference type="GO" id="GO:0016705">
    <property type="term" value="F:oxidoreductase activity, acting on paired donors, with incorporation or reduction of molecular oxygen"/>
    <property type="evidence" value="ECO:0007669"/>
    <property type="project" value="InterPro"/>
</dbReference>
<keyword evidence="2" id="KW-0479">Metal-binding</keyword>
<keyword evidence="4" id="KW-1185">Reference proteome</keyword>
<dbReference type="PRINTS" id="PR00359">
    <property type="entry name" value="BP450"/>
</dbReference>
<dbReference type="GO" id="GO:0020037">
    <property type="term" value="F:heme binding"/>
    <property type="evidence" value="ECO:0007669"/>
    <property type="project" value="InterPro"/>
</dbReference>
<dbReference type="EMBL" id="CABPRZ010000050">
    <property type="protein sequence ID" value="VVE59673.1"/>
    <property type="molecule type" value="Genomic_DNA"/>
</dbReference>
<dbReference type="CDD" id="cd11035">
    <property type="entry name" value="P450cam-like"/>
    <property type="match status" value="1"/>
</dbReference>
<dbReference type="GO" id="GO:0005506">
    <property type="term" value="F:iron ion binding"/>
    <property type="evidence" value="ECO:0007669"/>
    <property type="project" value="InterPro"/>
</dbReference>
<dbReference type="PROSITE" id="PS00086">
    <property type="entry name" value="CYTOCHROME_P450"/>
    <property type="match status" value="1"/>
</dbReference>
<dbReference type="InterPro" id="IPR002397">
    <property type="entry name" value="Cyt_P450_B"/>
</dbReference>
<dbReference type="EC" id="1.14.-.-" evidence="3"/>
<evidence type="ECO:0000256" key="2">
    <source>
        <dbReference type="RuleBase" id="RU000461"/>
    </source>
</evidence>
<accession>A0A5E4ZHJ2</accession>
<keyword evidence="2" id="KW-0349">Heme</keyword>
<evidence type="ECO:0000256" key="1">
    <source>
        <dbReference type="ARBA" id="ARBA00010617"/>
    </source>
</evidence>
<organism evidence="3 4">
    <name type="scientific">Pandoraea terrae</name>
    <dbReference type="NCBI Taxonomy" id="1537710"/>
    <lineage>
        <taxon>Bacteria</taxon>
        <taxon>Pseudomonadati</taxon>
        <taxon>Pseudomonadota</taxon>
        <taxon>Betaproteobacteria</taxon>
        <taxon>Burkholderiales</taxon>
        <taxon>Burkholderiaceae</taxon>
        <taxon>Pandoraea</taxon>
    </lineage>
</organism>
<sequence>MESNAEVSNESLGKPGAAVPSHIPAERVVDFDMYNPQGISDGLQVAWKRLQAPGVPDLVWTPHNGGHWIATRGNLIRQMFTDTEHFSSECPFIPREAGEEYDFIPTSMDPPEHRPYRAIISSVVSLPVVERLEGAITEIAGELIEGIRGRGQCNFTKDYAEPFPIRIFMKLVNLPHEDAPRLKYLSDQITRPDGSMSLGQATRHLYDYLSPIIDQRLQQPGDDAISAIVHGKVNGRAITKEEAERMCGLLLVGGLDTVVNFLSFVMQFLAGSPAHRKALIDRPEVIPAATEELLRRFSLVADGRIVKREIEVDGVLLKQGDMVLIPQLLTGLDERENACPMHVDFGREKITHTTFGYGPHHCAGAHLARLEVAVTLREWLARIPDFEVAPGAVISHQGGVVGAVKALPLVWNTDSTRVSPRRDYAA</sequence>
<dbReference type="Pfam" id="PF00067">
    <property type="entry name" value="p450"/>
    <property type="match status" value="1"/>
</dbReference>
<name>A0A5E4ZHJ2_9BURK</name>
<dbReference type="GO" id="GO:0004497">
    <property type="term" value="F:monooxygenase activity"/>
    <property type="evidence" value="ECO:0007669"/>
    <property type="project" value="UniProtKB-KW"/>
</dbReference>
<dbReference type="InterPro" id="IPR017972">
    <property type="entry name" value="Cyt_P450_CS"/>
</dbReference>